<dbReference type="OrthoDB" id="6428749at2759"/>
<accession>A0A2J7PRM3</accession>
<dbReference type="Pfam" id="PF01425">
    <property type="entry name" value="Amidase"/>
    <property type="match status" value="1"/>
</dbReference>
<dbReference type="Gene3D" id="3.90.1300.10">
    <property type="entry name" value="Amidase signature (AS) domain"/>
    <property type="match status" value="1"/>
</dbReference>
<keyword evidence="4" id="KW-1185">Reference proteome</keyword>
<evidence type="ECO:0000313" key="4">
    <source>
        <dbReference type="Proteomes" id="UP000235965"/>
    </source>
</evidence>
<organism evidence="3 4">
    <name type="scientific">Cryptotermes secundus</name>
    <dbReference type="NCBI Taxonomy" id="105785"/>
    <lineage>
        <taxon>Eukaryota</taxon>
        <taxon>Metazoa</taxon>
        <taxon>Ecdysozoa</taxon>
        <taxon>Arthropoda</taxon>
        <taxon>Hexapoda</taxon>
        <taxon>Insecta</taxon>
        <taxon>Pterygota</taxon>
        <taxon>Neoptera</taxon>
        <taxon>Polyneoptera</taxon>
        <taxon>Dictyoptera</taxon>
        <taxon>Blattodea</taxon>
        <taxon>Blattoidea</taxon>
        <taxon>Termitoidae</taxon>
        <taxon>Kalotermitidae</taxon>
        <taxon>Cryptotermitinae</taxon>
        <taxon>Cryptotermes</taxon>
    </lineage>
</organism>
<evidence type="ECO:0000259" key="2">
    <source>
        <dbReference type="Pfam" id="PF01425"/>
    </source>
</evidence>
<gene>
    <name evidence="3" type="ORF">B7P43_G12880</name>
</gene>
<comment type="caution">
    <text evidence="3">The sequence shown here is derived from an EMBL/GenBank/DDBJ whole genome shotgun (WGS) entry which is preliminary data.</text>
</comment>
<evidence type="ECO:0000256" key="1">
    <source>
        <dbReference type="SAM" id="MobiDB-lite"/>
    </source>
</evidence>
<protein>
    <recommendedName>
        <fullName evidence="2">Amidase domain-containing protein</fullName>
    </recommendedName>
</protein>
<sequence>MAEPITRTMRGVVSHSGHNPTSTDENWGRFFTIGPMSRYAEDLAAMLKVLAHENADKLQLDEKVDIRTIKVYYMQDDGGSVLTNGVSREIKEAIARVVEYLQTTHAIVAQKVDIKEMRHANALSGPIIIQLNGITSVHRTDVHPKEGFEAIRFGSVMSFYSLCSTITQPWGSIFMDLLRFCTCLSDCTFTTICYAILKKLSLLIPTAKLQKLKNRNESLKKEFSQLLGNNGVFLYPTFIDCANFHLESYYKMLNLSYTMIMNALELPVTNCHVGMNKQGLPIGIQVNIFFLIPFSYPNYFLKQRTDCQA</sequence>
<proteinExistence type="predicted"/>
<dbReference type="InParanoid" id="A0A2J7PRM3"/>
<dbReference type="SUPFAM" id="SSF75304">
    <property type="entry name" value="Amidase signature (AS) enzymes"/>
    <property type="match status" value="1"/>
</dbReference>
<evidence type="ECO:0000313" key="3">
    <source>
        <dbReference type="EMBL" id="PNF18971.1"/>
    </source>
</evidence>
<feature type="domain" description="Amidase" evidence="2">
    <location>
        <begin position="11"/>
        <end position="286"/>
    </location>
</feature>
<dbReference type="Proteomes" id="UP000235965">
    <property type="component" value="Unassembled WGS sequence"/>
</dbReference>
<dbReference type="InterPro" id="IPR036928">
    <property type="entry name" value="AS_sf"/>
</dbReference>
<dbReference type="InterPro" id="IPR023631">
    <property type="entry name" value="Amidase_dom"/>
</dbReference>
<dbReference type="PANTHER" id="PTHR43372:SF3">
    <property type="entry name" value="AT07710P-RELATED"/>
    <property type="match status" value="1"/>
</dbReference>
<name>A0A2J7PRM3_9NEOP</name>
<dbReference type="EMBL" id="NEVH01021956">
    <property type="protein sequence ID" value="PNF18971.1"/>
    <property type="molecule type" value="Genomic_DNA"/>
</dbReference>
<feature type="region of interest" description="Disordered" evidence="1">
    <location>
        <begin position="1"/>
        <end position="21"/>
    </location>
</feature>
<dbReference type="STRING" id="105785.A0A2J7PRM3"/>
<dbReference type="PANTHER" id="PTHR43372">
    <property type="entry name" value="FATTY-ACID AMIDE HYDROLASE"/>
    <property type="match status" value="1"/>
</dbReference>
<dbReference type="InterPro" id="IPR052739">
    <property type="entry name" value="FAAH2"/>
</dbReference>
<dbReference type="AlphaFoldDB" id="A0A2J7PRM3"/>
<dbReference type="GO" id="GO:0012505">
    <property type="term" value="C:endomembrane system"/>
    <property type="evidence" value="ECO:0007669"/>
    <property type="project" value="TreeGrafter"/>
</dbReference>
<reference evidence="3 4" key="1">
    <citation type="submission" date="2017-12" db="EMBL/GenBank/DDBJ databases">
        <title>Hemimetabolous genomes reveal molecular basis of termite eusociality.</title>
        <authorList>
            <person name="Harrison M.C."/>
            <person name="Jongepier E."/>
            <person name="Robertson H.M."/>
            <person name="Arning N."/>
            <person name="Bitard-Feildel T."/>
            <person name="Chao H."/>
            <person name="Childers C.P."/>
            <person name="Dinh H."/>
            <person name="Doddapaneni H."/>
            <person name="Dugan S."/>
            <person name="Gowin J."/>
            <person name="Greiner C."/>
            <person name="Han Y."/>
            <person name="Hu H."/>
            <person name="Hughes D.S.T."/>
            <person name="Huylmans A.-K."/>
            <person name="Kemena C."/>
            <person name="Kremer L.P.M."/>
            <person name="Lee S.L."/>
            <person name="Lopez-Ezquerra A."/>
            <person name="Mallet L."/>
            <person name="Monroy-Kuhn J.M."/>
            <person name="Moser A."/>
            <person name="Murali S.C."/>
            <person name="Muzny D.M."/>
            <person name="Otani S."/>
            <person name="Piulachs M.-D."/>
            <person name="Poelchau M."/>
            <person name="Qu J."/>
            <person name="Schaub F."/>
            <person name="Wada-Katsumata A."/>
            <person name="Worley K.C."/>
            <person name="Xie Q."/>
            <person name="Ylla G."/>
            <person name="Poulsen M."/>
            <person name="Gibbs R.A."/>
            <person name="Schal C."/>
            <person name="Richards S."/>
            <person name="Belles X."/>
            <person name="Korb J."/>
            <person name="Bornberg-Bauer E."/>
        </authorList>
    </citation>
    <scope>NUCLEOTIDE SEQUENCE [LARGE SCALE GENOMIC DNA]</scope>
    <source>
        <tissue evidence="3">Whole body</tissue>
    </source>
</reference>